<evidence type="ECO:0000313" key="7">
    <source>
        <dbReference type="Proteomes" id="UP001108240"/>
    </source>
</evidence>
<comment type="similarity">
    <text evidence="1">Belongs to the TRAFAC class TrmE-Era-EngA-EngB-Septin-like GTPase superfamily. AIG1/Toc34/Toc159-like paraseptin GTPase family. IAN subfamily.</text>
</comment>
<keyword evidence="4" id="KW-0812">Transmembrane</keyword>
<keyword evidence="2" id="KW-0547">Nucleotide-binding</keyword>
<dbReference type="FunFam" id="3.40.50.300:FF:000366">
    <property type="entry name" value="GTPase, IMAP family member 2"/>
    <property type="match status" value="1"/>
</dbReference>
<evidence type="ECO:0000256" key="1">
    <source>
        <dbReference type="ARBA" id="ARBA00008535"/>
    </source>
</evidence>
<dbReference type="PANTHER" id="PTHR10903:SF188">
    <property type="entry name" value="GTPASE IMAP FAMILY MEMBER 2-LIKE-RELATED"/>
    <property type="match status" value="1"/>
</dbReference>
<dbReference type="Proteomes" id="UP001108240">
    <property type="component" value="Unplaced"/>
</dbReference>
<feature type="transmembrane region" description="Helical" evidence="4">
    <location>
        <begin position="253"/>
        <end position="274"/>
    </location>
</feature>
<evidence type="ECO:0000313" key="6">
    <source>
        <dbReference type="Ensembl" id="ENSCCRP00000165592.1"/>
    </source>
</evidence>
<dbReference type="GO" id="GO:0005525">
    <property type="term" value="F:GTP binding"/>
    <property type="evidence" value="ECO:0007669"/>
    <property type="project" value="UniProtKB-KW"/>
</dbReference>
<dbReference type="OMA" id="CEVHEAN"/>
<organism evidence="6 7">
    <name type="scientific">Cyprinus carpio carpio</name>
    <dbReference type="NCBI Taxonomy" id="630221"/>
    <lineage>
        <taxon>Eukaryota</taxon>
        <taxon>Metazoa</taxon>
        <taxon>Chordata</taxon>
        <taxon>Craniata</taxon>
        <taxon>Vertebrata</taxon>
        <taxon>Euteleostomi</taxon>
        <taxon>Actinopterygii</taxon>
        <taxon>Neopterygii</taxon>
        <taxon>Teleostei</taxon>
        <taxon>Ostariophysi</taxon>
        <taxon>Cypriniformes</taxon>
        <taxon>Cyprinidae</taxon>
        <taxon>Cyprininae</taxon>
        <taxon>Cyprinus</taxon>
    </lineage>
</organism>
<sequence>MEDRLINPIGVIFKIVLAIPSTIPVIAVGSGNPRIVLLGKTGSGKTSAVETIVGRQSFTKTCKIQEACVDGKKMKIIDTPGLIDAPEEKMKAELEKCVRMSAPGPPVFLLVIRLDKRFKDEEKETVKWVQNNIGIDAVRYSIILFTHADHLRGTLLDKYIRERVYKTKSLVNSSGRYQAFDIRDPNHNQVKELLEKIEHLAEENEWGYYTNEWSQKILKRKRWLTYIAAGTAGSTGAAAVAAGITVIVVTDLVFPPALIITLGGLALAGGLAIYKNKKIGQFCKSLREKFA</sequence>
<keyword evidence="4" id="KW-0472">Membrane</keyword>
<keyword evidence="7" id="KW-1185">Reference proteome</keyword>
<dbReference type="PANTHER" id="PTHR10903">
    <property type="entry name" value="GTPASE, IMAP FAMILY MEMBER-RELATED"/>
    <property type="match status" value="1"/>
</dbReference>
<dbReference type="GeneTree" id="ENSGT01140000282522"/>
<keyword evidence="3" id="KW-0342">GTP-binding</keyword>
<feature type="domain" description="AIG1-type G" evidence="5">
    <location>
        <begin position="30"/>
        <end position="218"/>
    </location>
</feature>
<accession>A0A9J8C6Y0</accession>
<name>A0A9J8C6Y0_CYPCA</name>
<evidence type="ECO:0000256" key="4">
    <source>
        <dbReference type="SAM" id="Phobius"/>
    </source>
</evidence>
<dbReference type="InterPro" id="IPR006703">
    <property type="entry name" value="G_AIG1"/>
</dbReference>
<dbReference type="SUPFAM" id="SSF52540">
    <property type="entry name" value="P-loop containing nucleoside triphosphate hydrolases"/>
    <property type="match status" value="1"/>
</dbReference>
<evidence type="ECO:0000259" key="5">
    <source>
        <dbReference type="PROSITE" id="PS51720"/>
    </source>
</evidence>
<proteinExistence type="inferred from homology"/>
<protein>
    <recommendedName>
        <fullName evidence="5">AIG1-type G domain-containing protein</fullName>
    </recommendedName>
</protein>
<dbReference type="InterPro" id="IPR045058">
    <property type="entry name" value="GIMA/IAN/Toc"/>
</dbReference>
<reference evidence="6" key="1">
    <citation type="submission" date="2025-08" db="UniProtKB">
        <authorList>
            <consortium name="Ensembl"/>
        </authorList>
    </citation>
    <scope>IDENTIFICATION</scope>
</reference>
<evidence type="ECO:0000256" key="3">
    <source>
        <dbReference type="ARBA" id="ARBA00023134"/>
    </source>
</evidence>
<dbReference type="Pfam" id="PF04548">
    <property type="entry name" value="AIG1"/>
    <property type="match status" value="1"/>
</dbReference>
<dbReference type="InterPro" id="IPR027417">
    <property type="entry name" value="P-loop_NTPase"/>
</dbReference>
<feature type="transmembrane region" description="Helical" evidence="4">
    <location>
        <begin position="223"/>
        <end position="247"/>
    </location>
</feature>
<dbReference type="Gene3D" id="3.40.50.300">
    <property type="entry name" value="P-loop containing nucleotide triphosphate hydrolases"/>
    <property type="match status" value="1"/>
</dbReference>
<evidence type="ECO:0000256" key="2">
    <source>
        <dbReference type="ARBA" id="ARBA00022741"/>
    </source>
</evidence>
<dbReference type="AlphaFoldDB" id="A0A9J8C6Y0"/>
<dbReference type="Ensembl" id="ENSCCRT00000123711.1">
    <property type="protein sequence ID" value="ENSCCRP00000165592.1"/>
    <property type="gene ID" value="ENSCCRG00000067700.1"/>
</dbReference>
<keyword evidence="4" id="KW-1133">Transmembrane helix</keyword>
<reference evidence="6" key="2">
    <citation type="submission" date="2025-09" db="UniProtKB">
        <authorList>
            <consortium name="Ensembl"/>
        </authorList>
    </citation>
    <scope>IDENTIFICATION</scope>
</reference>
<feature type="transmembrane region" description="Helical" evidence="4">
    <location>
        <begin position="6"/>
        <end position="28"/>
    </location>
</feature>
<dbReference type="PROSITE" id="PS51720">
    <property type="entry name" value="G_AIG1"/>
    <property type="match status" value="1"/>
</dbReference>